<proteinExistence type="predicted"/>
<evidence type="ECO:0000313" key="1">
    <source>
        <dbReference type="Proteomes" id="UP000887580"/>
    </source>
</evidence>
<accession>A0AC35FMD0</accession>
<dbReference type="WBParaSite" id="PS1159_v2.g18460.t1">
    <property type="protein sequence ID" value="PS1159_v2.g18460.t1"/>
    <property type="gene ID" value="PS1159_v2.g18460"/>
</dbReference>
<name>A0AC35FMD0_9BILA</name>
<sequence length="111" mass="11892">MKTRMNFTESLNSVNTYSSKGPLSCGSRGIDFVAPDAAILDLPKWYRSNQKADYEGTSLAASQVAGSIACLLSALKANNIQYSSTMIKMALSKTAYLPDGANKLEYGNGII</sequence>
<dbReference type="Proteomes" id="UP000887580">
    <property type="component" value="Unplaced"/>
</dbReference>
<evidence type="ECO:0000313" key="2">
    <source>
        <dbReference type="WBParaSite" id="PS1159_v2.g18460.t1"/>
    </source>
</evidence>
<organism evidence="1 2">
    <name type="scientific">Panagrolaimus sp. PS1159</name>
    <dbReference type="NCBI Taxonomy" id="55785"/>
    <lineage>
        <taxon>Eukaryota</taxon>
        <taxon>Metazoa</taxon>
        <taxon>Ecdysozoa</taxon>
        <taxon>Nematoda</taxon>
        <taxon>Chromadorea</taxon>
        <taxon>Rhabditida</taxon>
        <taxon>Tylenchina</taxon>
        <taxon>Panagrolaimomorpha</taxon>
        <taxon>Panagrolaimoidea</taxon>
        <taxon>Panagrolaimidae</taxon>
        <taxon>Panagrolaimus</taxon>
    </lineage>
</organism>
<reference evidence="2" key="1">
    <citation type="submission" date="2022-11" db="UniProtKB">
        <authorList>
            <consortium name="WormBaseParasite"/>
        </authorList>
    </citation>
    <scope>IDENTIFICATION</scope>
</reference>
<protein>
    <submittedName>
        <fullName evidence="2">Peptidase S8/S53 domain-containing protein</fullName>
    </submittedName>
</protein>